<evidence type="ECO:0000313" key="1">
    <source>
        <dbReference type="EMBL" id="MDQ0416449.1"/>
    </source>
</evidence>
<sequence length="30" mass="3253">MAMSERSLRVLPLARSGLALHILAGSLFEL</sequence>
<reference evidence="1 2" key="1">
    <citation type="submission" date="2023-07" db="EMBL/GenBank/DDBJ databases">
        <title>Genomic Encyclopedia of Type Strains, Phase IV (KMG-IV): sequencing the most valuable type-strain genomes for metagenomic binning, comparative biology and taxonomic classification.</title>
        <authorList>
            <person name="Goeker M."/>
        </authorList>
    </citation>
    <scope>NUCLEOTIDE SEQUENCE [LARGE SCALE GENOMIC DNA]</scope>
    <source>
        <strain evidence="1 2">DSM 46876</strain>
    </source>
</reference>
<keyword evidence="2" id="KW-1185">Reference proteome</keyword>
<gene>
    <name evidence="1" type="ORF">J2Z48_000613</name>
</gene>
<organism evidence="1 2">
    <name type="scientific">Croceifilum oryzae</name>
    <dbReference type="NCBI Taxonomy" id="1553429"/>
    <lineage>
        <taxon>Bacteria</taxon>
        <taxon>Bacillati</taxon>
        <taxon>Bacillota</taxon>
        <taxon>Bacilli</taxon>
        <taxon>Bacillales</taxon>
        <taxon>Thermoactinomycetaceae</taxon>
        <taxon>Croceifilum</taxon>
    </lineage>
</organism>
<comment type="caution">
    <text evidence="1">The sequence shown here is derived from an EMBL/GenBank/DDBJ whole genome shotgun (WGS) entry which is preliminary data.</text>
</comment>
<accession>A0AAJ1TI81</accession>
<proteinExistence type="predicted"/>
<protein>
    <submittedName>
        <fullName evidence="1">Uncharacterized protein</fullName>
    </submittedName>
</protein>
<dbReference type="AlphaFoldDB" id="A0AAJ1TI81"/>
<dbReference type="EMBL" id="JAUSUV010000002">
    <property type="protein sequence ID" value="MDQ0416449.1"/>
    <property type="molecule type" value="Genomic_DNA"/>
</dbReference>
<name>A0AAJ1TI81_9BACL</name>
<dbReference type="Proteomes" id="UP001238450">
    <property type="component" value="Unassembled WGS sequence"/>
</dbReference>
<evidence type="ECO:0000313" key="2">
    <source>
        <dbReference type="Proteomes" id="UP001238450"/>
    </source>
</evidence>